<evidence type="ECO:0000313" key="5">
    <source>
        <dbReference type="Proteomes" id="UP000184233"/>
    </source>
</evidence>
<keyword evidence="3" id="KW-0378">Hydrolase</keyword>
<evidence type="ECO:0008006" key="6">
    <source>
        <dbReference type="Google" id="ProtNLM"/>
    </source>
</evidence>
<protein>
    <recommendedName>
        <fullName evidence="6">Hydrolase TatD</fullName>
    </recommendedName>
</protein>
<dbReference type="InterPro" id="IPR015991">
    <property type="entry name" value="TatD/YcfH-like"/>
</dbReference>
<evidence type="ECO:0000256" key="2">
    <source>
        <dbReference type="ARBA" id="ARBA00022723"/>
    </source>
</evidence>
<name>A0A1M3L5V4_9BACT</name>
<dbReference type="Pfam" id="PF01026">
    <property type="entry name" value="TatD_DNase"/>
    <property type="match status" value="1"/>
</dbReference>
<evidence type="ECO:0000256" key="1">
    <source>
        <dbReference type="ARBA" id="ARBA00009275"/>
    </source>
</evidence>
<dbReference type="InterPro" id="IPR018228">
    <property type="entry name" value="DNase_TatD-rel_CS"/>
</dbReference>
<dbReference type="GO" id="GO:0004536">
    <property type="term" value="F:DNA nuclease activity"/>
    <property type="evidence" value="ECO:0007669"/>
    <property type="project" value="InterPro"/>
</dbReference>
<evidence type="ECO:0000313" key="4">
    <source>
        <dbReference type="EMBL" id="OJX60889.1"/>
    </source>
</evidence>
<dbReference type="Proteomes" id="UP000184233">
    <property type="component" value="Unassembled WGS sequence"/>
</dbReference>
<dbReference type="AlphaFoldDB" id="A0A1M3L5V4"/>
<dbReference type="InterPro" id="IPR001130">
    <property type="entry name" value="TatD-like"/>
</dbReference>
<evidence type="ECO:0000256" key="3">
    <source>
        <dbReference type="ARBA" id="ARBA00022801"/>
    </source>
</evidence>
<dbReference type="PANTHER" id="PTHR46124:SF2">
    <property type="entry name" value="D-AMINOACYL-TRNA DEACYLASE"/>
    <property type="match status" value="1"/>
</dbReference>
<organism evidence="4 5">
    <name type="scientific">Candidatus Kapaibacterium thiocyanatum</name>
    <dbReference type="NCBI Taxonomy" id="1895771"/>
    <lineage>
        <taxon>Bacteria</taxon>
        <taxon>Pseudomonadati</taxon>
        <taxon>Candidatus Kapaibacteriota</taxon>
        <taxon>Candidatus Kapaibacteriia</taxon>
        <taxon>Candidatus Kapaibacteriales</taxon>
        <taxon>Candidatus Kapaibacteriaceae</taxon>
        <taxon>Candidatus Kapaibacterium</taxon>
    </lineage>
</organism>
<dbReference type="GO" id="GO:0046872">
    <property type="term" value="F:metal ion binding"/>
    <property type="evidence" value="ECO:0007669"/>
    <property type="project" value="UniProtKB-KW"/>
</dbReference>
<dbReference type="InterPro" id="IPR032466">
    <property type="entry name" value="Metal_Hydrolase"/>
</dbReference>
<dbReference type="STRING" id="1895771.BGO89_04815"/>
<dbReference type="SUPFAM" id="SSF51556">
    <property type="entry name" value="Metallo-dependent hydrolases"/>
    <property type="match status" value="1"/>
</dbReference>
<dbReference type="GO" id="GO:0016788">
    <property type="term" value="F:hydrolase activity, acting on ester bonds"/>
    <property type="evidence" value="ECO:0007669"/>
    <property type="project" value="InterPro"/>
</dbReference>
<dbReference type="PROSITE" id="PS01137">
    <property type="entry name" value="TATD_1"/>
    <property type="match status" value="1"/>
</dbReference>
<dbReference type="FunFam" id="3.20.20.140:FF:000005">
    <property type="entry name" value="TatD family hydrolase"/>
    <property type="match status" value="1"/>
</dbReference>
<keyword evidence="2" id="KW-0479">Metal-binding</keyword>
<gene>
    <name evidence="4" type="ORF">BGO89_04815</name>
</gene>
<reference evidence="4 5" key="1">
    <citation type="submission" date="2016-09" db="EMBL/GenBank/DDBJ databases">
        <title>Genome-resolved meta-omics ties microbial dynamics to process performance in biotechnology for thiocyanate degradation.</title>
        <authorList>
            <person name="Kantor R.S."/>
            <person name="Huddy R.J."/>
            <person name="Iyer R."/>
            <person name="Thomas B.C."/>
            <person name="Brown C.T."/>
            <person name="Anantharaman K."/>
            <person name="Tringe S."/>
            <person name="Hettich R.L."/>
            <person name="Harrison S.T."/>
            <person name="Banfield J.F."/>
        </authorList>
    </citation>
    <scope>NUCLEOTIDE SEQUENCE [LARGE SCALE GENOMIC DNA]</scope>
    <source>
        <strain evidence="4">59-99</strain>
    </source>
</reference>
<dbReference type="Gene3D" id="3.20.20.140">
    <property type="entry name" value="Metal-dependent hydrolases"/>
    <property type="match status" value="1"/>
</dbReference>
<comment type="caution">
    <text evidence="4">The sequence shown here is derived from an EMBL/GenBank/DDBJ whole genome shotgun (WGS) entry which is preliminary data.</text>
</comment>
<proteinExistence type="inferred from homology"/>
<dbReference type="CDD" id="cd01310">
    <property type="entry name" value="TatD_DNAse"/>
    <property type="match status" value="1"/>
</dbReference>
<dbReference type="EMBL" id="MKVH01000003">
    <property type="protein sequence ID" value="OJX60889.1"/>
    <property type="molecule type" value="Genomic_DNA"/>
</dbReference>
<sequence length="521" mass="58553">MIDTHAHIDTEAFDEDRPALLQRAWDAGLTGIIIPAIEPRTWHRVLETAALDDRIRAGIGVHPHNAGDVTMADMERVEELSHRADVVAIGEIGLDYHYDFCSPDIQKSYFREQLRIAKRRGLPVIVHNRESDDDLLRIIEEEQDGTLRGVLHCFSGDVSILRRALDLGMHVSFTGNITFKKSTLNETVQSVPADRYMIETDSPYITPVPFRGHRNEPSHVRLVAEKIAEIRTMTLQEVIAETTSTARRLFALASILVLFASAAYAQPTKPRDEDYELDEQYELAMQAYEMDSISWSKWLKDKKFGIGITVGSNTIVEHQTYTQRFFRSTQATIPNRWENYPKPGVNQPSRSFSYEGLITFGGTLNYSLTDRFTLEGTFLTAKNTKPQELFGLNPISISIVELAGTYILNPYNKVNFGLSGGGTLAMVSDGTVSSSTYGVHVGPAFGINIPTPIGLFYPQVVVRFNFMLGTDKDRVIARYPDLETGLPIVNPNNPNQVSEDRADVTTIYSIPRITISWYPRF</sequence>
<accession>A0A1M3L5V4</accession>
<comment type="similarity">
    <text evidence="1">Belongs to the metallo-dependent hydrolases superfamily. TatD-type hydrolase family.</text>
</comment>
<dbReference type="PANTHER" id="PTHR46124">
    <property type="entry name" value="D-AMINOACYL-TRNA DEACYLASE"/>
    <property type="match status" value="1"/>
</dbReference>
<dbReference type="NCBIfam" id="TIGR00010">
    <property type="entry name" value="YchF/TatD family DNA exonuclease"/>
    <property type="match status" value="1"/>
</dbReference>